<organism evidence="7 8">
    <name type="scientific">Kitasatospora indigofera</name>
    <dbReference type="NCBI Taxonomy" id="67307"/>
    <lineage>
        <taxon>Bacteria</taxon>
        <taxon>Bacillati</taxon>
        <taxon>Actinomycetota</taxon>
        <taxon>Actinomycetes</taxon>
        <taxon>Kitasatosporales</taxon>
        <taxon>Streptomycetaceae</taxon>
        <taxon>Kitasatospora</taxon>
    </lineage>
</organism>
<evidence type="ECO:0000256" key="5">
    <source>
        <dbReference type="SAM" id="Phobius"/>
    </source>
</evidence>
<evidence type="ECO:0000313" key="8">
    <source>
        <dbReference type="Proteomes" id="UP000617734"/>
    </source>
</evidence>
<reference evidence="7" key="2">
    <citation type="submission" date="2020-09" db="EMBL/GenBank/DDBJ databases">
        <authorList>
            <person name="Sun Q."/>
            <person name="Ohkuma M."/>
        </authorList>
    </citation>
    <scope>NUCLEOTIDE SEQUENCE</scope>
    <source>
        <strain evidence="7">JCM 4646</strain>
    </source>
</reference>
<reference evidence="7" key="1">
    <citation type="journal article" date="2014" name="Int. J. Syst. Evol. Microbiol.">
        <title>Complete genome sequence of Corynebacterium casei LMG S-19264T (=DSM 44701T), isolated from a smear-ripened cheese.</title>
        <authorList>
            <consortium name="US DOE Joint Genome Institute (JGI-PGF)"/>
            <person name="Walter F."/>
            <person name="Albersmeier A."/>
            <person name="Kalinowski J."/>
            <person name="Ruckert C."/>
        </authorList>
    </citation>
    <scope>NUCLEOTIDE SEQUENCE</scope>
    <source>
        <strain evidence="7">JCM 4646</strain>
    </source>
</reference>
<feature type="transmembrane region" description="Helical" evidence="5">
    <location>
        <begin position="72"/>
        <end position="92"/>
    </location>
</feature>
<dbReference type="EMBL" id="BNBO01000011">
    <property type="protein sequence ID" value="GHH68681.1"/>
    <property type="molecule type" value="Genomic_DNA"/>
</dbReference>
<feature type="transmembrane region" description="Helical" evidence="5">
    <location>
        <begin position="148"/>
        <end position="172"/>
    </location>
</feature>
<dbReference type="GO" id="GO:0016020">
    <property type="term" value="C:membrane"/>
    <property type="evidence" value="ECO:0007669"/>
    <property type="project" value="UniProtKB-SubCell"/>
</dbReference>
<evidence type="ECO:0000256" key="4">
    <source>
        <dbReference type="ARBA" id="ARBA00023136"/>
    </source>
</evidence>
<dbReference type="AlphaFoldDB" id="A0A919KQQ7"/>
<name>A0A919KQQ7_9ACTN</name>
<evidence type="ECO:0000259" key="6">
    <source>
        <dbReference type="Pfam" id="PF07291"/>
    </source>
</evidence>
<keyword evidence="4 5" id="KW-0472">Membrane</keyword>
<accession>A0A919KQQ7</accession>
<keyword evidence="8" id="KW-1185">Reference proteome</keyword>
<dbReference type="Proteomes" id="UP000617734">
    <property type="component" value="Unassembled WGS sequence"/>
</dbReference>
<feature type="transmembrane region" description="Helical" evidence="5">
    <location>
        <begin position="119"/>
        <end position="136"/>
    </location>
</feature>
<evidence type="ECO:0000256" key="1">
    <source>
        <dbReference type="ARBA" id="ARBA00004141"/>
    </source>
</evidence>
<evidence type="ECO:0000313" key="7">
    <source>
        <dbReference type="EMBL" id="GHH68681.1"/>
    </source>
</evidence>
<comment type="caution">
    <text evidence="7">The sequence shown here is derived from an EMBL/GenBank/DDBJ whole genome shotgun (WGS) entry which is preliminary data.</text>
</comment>
<dbReference type="RefSeq" id="WP_190210965.1">
    <property type="nucleotide sequence ID" value="NZ_BNBO01000011.1"/>
</dbReference>
<keyword evidence="3 5" id="KW-1133">Transmembrane helix</keyword>
<proteinExistence type="predicted"/>
<sequence>MNEYLELAFRSVVTIVFAASAVGKARAPQEFAAAVREMRVAPERLTGRIVLAVPLLEAALAAAVWVPAAAPWAYALAAGLTAVFTAVLVSVIRRRIDTACSCFGVSATPVGTAHVVRNCLLFAVAAAGCATALAGGPGSAYSAHFPEALLSIFAAACTSILIIATDVLADVFSSPSKATPRSSS</sequence>
<dbReference type="InterPro" id="IPR009908">
    <property type="entry name" value="Methylamine_util_MauE"/>
</dbReference>
<keyword evidence="2 5" id="KW-0812">Transmembrane</keyword>
<feature type="transmembrane region" description="Helical" evidence="5">
    <location>
        <begin position="45"/>
        <end position="66"/>
    </location>
</feature>
<gene>
    <name evidence="7" type="ORF">GCM10018781_26090</name>
</gene>
<comment type="subcellular location">
    <subcellularLocation>
        <location evidence="1">Membrane</location>
        <topology evidence="1">Multi-pass membrane protein</topology>
    </subcellularLocation>
</comment>
<protein>
    <recommendedName>
        <fullName evidence="6">Methylamine utilisation protein MauE domain-containing protein</fullName>
    </recommendedName>
</protein>
<dbReference type="GeneID" id="95353065"/>
<feature type="domain" description="Methylamine utilisation protein MauE" evidence="6">
    <location>
        <begin position="4"/>
        <end position="129"/>
    </location>
</feature>
<evidence type="ECO:0000256" key="3">
    <source>
        <dbReference type="ARBA" id="ARBA00022989"/>
    </source>
</evidence>
<dbReference type="Pfam" id="PF07291">
    <property type="entry name" value="MauE"/>
    <property type="match status" value="1"/>
</dbReference>
<dbReference type="GO" id="GO:0030416">
    <property type="term" value="P:methylamine metabolic process"/>
    <property type="evidence" value="ECO:0007669"/>
    <property type="project" value="InterPro"/>
</dbReference>
<evidence type="ECO:0000256" key="2">
    <source>
        <dbReference type="ARBA" id="ARBA00022692"/>
    </source>
</evidence>